<accession>A0ABY8T8R1</accession>
<protein>
    <recommendedName>
        <fullName evidence="3">Lectin-like protein BA14k</fullName>
    </recommendedName>
</protein>
<evidence type="ECO:0000313" key="9">
    <source>
        <dbReference type="Proteomes" id="UP001233264"/>
    </source>
</evidence>
<dbReference type="Pfam" id="PF07886">
    <property type="entry name" value="BA14K"/>
    <property type="match status" value="1"/>
</dbReference>
<evidence type="ECO:0000256" key="3">
    <source>
        <dbReference type="ARBA" id="ARBA00020552"/>
    </source>
</evidence>
<comment type="similarity">
    <text evidence="2">Belongs to the BA14k family.</text>
</comment>
<evidence type="ECO:0000256" key="1">
    <source>
        <dbReference type="ARBA" id="ARBA00004167"/>
    </source>
</evidence>
<feature type="signal peptide" evidence="7">
    <location>
        <begin position="1"/>
        <end position="27"/>
    </location>
</feature>
<name>A0ABY8T8R1_9HYPH</name>
<dbReference type="EMBL" id="CP120365">
    <property type="protein sequence ID" value="WHS93553.1"/>
    <property type="molecule type" value="Genomic_DNA"/>
</dbReference>
<keyword evidence="4" id="KW-0472">Membrane</keyword>
<gene>
    <name evidence="8" type="ORF">PZL22_004677</name>
</gene>
<evidence type="ECO:0000256" key="5">
    <source>
        <dbReference type="ARBA" id="ARBA00022734"/>
    </source>
</evidence>
<evidence type="ECO:0000313" key="8">
    <source>
        <dbReference type="EMBL" id="WHS93553.1"/>
    </source>
</evidence>
<evidence type="ECO:0000256" key="2">
    <source>
        <dbReference type="ARBA" id="ARBA00010270"/>
    </source>
</evidence>
<comment type="function">
    <text evidence="6">Has immunoglobulin-binding and hemagglutination properties, and can bind to mannose. Essential for virulence. May be involved in LPS biosynthesis or polysaccharide transport.</text>
</comment>
<evidence type="ECO:0000256" key="4">
    <source>
        <dbReference type="ARBA" id="ARBA00022475"/>
    </source>
</evidence>
<organism evidence="8 9">
    <name type="scientific">Sinorhizobium kummerowiae</name>
    <dbReference type="NCBI Taxonomy" id="158892"/>
    <lineage>
        <taxon>Bacteria</taxon>
        <taxon>Pseudomonadati</taxon>
        <taxon>Pseudomonadota</taxon>
        <taxon>Alphaproteobacteria</taxon>
        <taxon>Hyphomicrobiales</taxon>
        <taxon>Rhizobiaceae</taxon>
        <taxon>Sinorhizobium/Ensifer group</taxon>
        <taxon>Sinorhizobium</taxon>
    </lineage>
</organism>
<proteinExistence type="inferred from homology"/>
<reference evidence="8 9" key="1">
    <citation type="submission" date="2023-03" db="EMBL/GenBank/DDBJ databases">
        <authorList>
            <person name="Menendez E."/>
            <person name="Kaur S."/>
            <person name="Flores-Felix J.D."/>
            <person name="diCenzo G.C."/>
            <person name="Peix A."/>
            <person name="Velazquez E."/>
        </authorList>
    </citation>
    <scope>NUCLEOTIDE SEQUENCE [LARGE SCALE GENOMIC DNA]</scope>
    <source>
        <strain evidence="8 9">CCBAU 71714</strain>
    </source>
</reference>
<dbReference type="RefSeq" id="WP_013844230.1">
    <property type="nucleotide sequence ID" value="NZ_CP120365.1"/>
</dbReference>
<sequence length="162" mass="18336">MVRPMKTLAIVALSLATVISSVPPAEAFPIVPAPKPQAADVQLAQFPDRARCPGVGCPRMGRERWRGNRHNYRGNRYYGNRYHHRRYYRDDDDDLGAFFGGLAAGAIVGGVLSQPRYAAPRYSGGGNAHVEWCYSRYRSYRAWDNTFQPYNGPRRQCYSPYS</sequence>
<evidence type="ECO:0000256" key="7">
    <source>
        <dbReference type="SAM" id="SignalP"/>
    </source>
</evidence>
<feature type="chain" id="PRO_5046133986" description="Lectin-like protein BA14k" evidence="7">
    <location>
        <begin position="28"/>
        <end position="162"/>
    </location>
</feature>
<keyword evidence="7" id="KW-0732">Signal</keyword>
<dbReference type="Proteomes" id="UP001233264">
    <property type="component" value="Chromosome"/>
</dbReference>
<evidence type="ECO:0000256" key="6">
    <source>
        <dbReference type="ARBA" id="ARBA00025321"/>
    </source>
</evidence>
<dbReference type="InterPro" id="IPR012413">
    <property type="entry name" value="BA14K"/>
</dbReference>
<keyword evidence="9" id="KW-1185">Reference proteome</keyword>
<comment type="subcellular location">
    <subcellularLocation>
        <location evidence="1">Membrane</location>
        <topology evidence="1">Single-pass membrane protein</topology>
    </subcellularLocation>
</comment>
<keyword evidence="4" id="KW-1003">Cell membrane</keyword>
<keyword evidence="5" id="KW-0430">Lectin</keyword>